<protein>
    <submittedName>
        <fullName evidence="2">Uncharacterized protein</fullName>
    </submittedName>
</protein>
<name>A0A4C1ZTU6_EUMVA</name>
<sequence length="160" mass="17435">MTPPRARRPLPVAIPADRDFSRSIADPDAFDIGGAVGRGRRARRFNALTEDSDKPTAVPVRILNALSWVLKEDVPSLASPEVPLLGSGRVPLRERTPRTPFPIYPASEQRSARNERIQSVVHSSTLTYACSGQSRAARAHAANGLEAGQERRARRTTAFG</sequence>
<evidence type="ECO:0000313" key="3">
    <source>
        <dbReference type="Proteomes" id="UP000299102"/>
    </source>
</evidence>
<evidence type="ECO:0000256" key="1">
    <source>
        <dbReference type="SAM" id="MobiDB-lite"/>
    </source>
</evidence>
<accession>A0A4C1ZTU6</accession>
<evidence type="ECO:0000313" key="2">
    <source>
        <dbReference type="EMBL" id="GBP91410.1"/>
    </source>
</evidence>
<feature type="region of interest" description="Disordered" evidence="1">
    <location>
        <begin position="141"/>
        <end position="160"/>
    </location>
</feature>
<dbReference type="EMBL" id="BGZK01002168">
    <property type="protein sequence ID" value="GBP91410.1"/>
    <property type="molecule type" value="Genomic_DNA"/>
</dbReference>
<dbReference type="AlphaFoldDB" id="A0A4C1ZTU6"/>
<feature type="region of interest" description="Disordered" evidence="1">
    <location>
        <begin position="80"/>
        <end position="110"/>
    </location>
</feature>
<dbReference type="Proteomes" id="UP000299102">
    <property type="component" value="Unassembled WGS sequence"/>
</dbReference>
<keyword evidence="3" id="KW-1185">Reference proteome</keyword>
<reference evidence="2 3" key="1">
    <citation type="journal article" date="2019" name="Commun. Biol.">
        <title>The bagworm genome reveals a unique fibroin gene that provides high tensile strength.</title>
        <authorList>
            <person name="Kono N."/>
            <person name="Nakamura H."/>
            <person name="Ohtoshi R."/>
            <person name="Tomita M."/>
            <person name="Numata K."/>
            <person name="Arakawa K."/>
        </authorList>
    </citation>
    <scope>NUCLEOTIDE SEQUENCE [LARGE SCALE GENOMIC DNA]</scope>
</reference>
<gene>
    <name evidence="2" type="ORF">EVAR_64891_1</name>
</gene>
<comment type="caution">
    <text evidence="2">The sequence shown here is derived from an EMBL/GenBank/DDBJ whole genome shotgun (WGS) entry which is preliminary data.</text>
</comment>
<organism evidence="2 3">
    <name type="scientific">Eumeta variegata</name>
    <name type="common">Bagworm moth</name>
    <name type="synonym">Eumeta japonica</name>
    <dbReference type="NCBI Taxonomy" id="151549"/>
    <lineage>
        <taxon>Eukaryota</taxon>
        <taxon>Metazoa</taxon>
        <taxon>Ecdysozoa</taxon>
        <taxon>Arthropoda</taxon>
        <taxon>Hexapoda</taxon>
        <taxon>Insecta</taxon>
        <taxon>Pterygota</taxon>
        <taxon>Neoptera</taxon>
        <taxon>Endopterygota</taxon>
        <taxon>Lepidoptera</taxon>
        <taxon>Glossata</taxon>
        <taxon>Ditrysia</taxon>
        <taxon>Tineoidea</taxon>
        <taxon>Psychidae</taxon>
        <taxon>Oiketicinae</taxon>
        <taxon>Eumeta</taxon>
    </lineage>
</organism>
<proteinExistence type="predicted"/>